<dbReference type="SMART" id="SM00482">
    <property type="entry name" value="POLAc"/>
    <property type="match status" value="1"/>
</dbReference>
<dbReference type="GO" id="GO:0008409">
    <property type="term" value="F:5'-3' exonuclease activity"/>
    <property type="evidence" value="ECO:0007669"/>
    <property type="project" value="InterPro"/>
</dbReference>
<evidence type="ECO:0000256" key="12">
    <source>
        <dbReference type="ARBA" id="ARBA00023125"/>
    </source>
</evidence>
<proteinExistence type="inferred from homology"/>
<dbReference type="SMART" id="SM00474">
    <property type="entry name" value="35EXOc"/>
    <property type="match status" value="1"/>
</dbReference>
<feature type="domain" description="DNA-directed DNA polymerase family A palm" evidence="19">
    <location>
        <begin position="629"/>
        <end position="835"/>
    </location>
</feature>
<accession>A0A0F7WT61</accession>
<dbReference type="InterPro" id="IPR002562">
    <property type="entry name" value="3'-5'_exonuclease_dom"/>
</dbReference>
<reference evidence="20" key="1">
    <citation type="submission" date="2015-05" db="EMBL/GenBank/DDBJ databases">
        <authorList>
            <person name="Rattei Thomas"/>
        </authorList>
    </citation>
    <scope>NUCLEOTIDE SEQUENCE</scope>
    <source>
        <strain evidence="20">DC9</strain>
    </source>
</reference>
<dbReference type="InterPro" id="IPR043502">
    <property type="entry name" value="DNA/RNA_pol_sf"/>
</dbReference>
<dbReference type="NCBIfam" id="NF004397">
    <property type="entry name" value="PRK05755.1"/>
    <property type="match status" value="1"/>
</dbReference>
<dbReference type="GO" id="GO:0008408">
    <property type="term" value="F:3'-5' exonuclease activity"/>
    <property type="evidence" value="ECO:0007669"/>
    <property type="project" value="InterPro"/>
</dbReference>
<protein>
    <recommendedName>
        <fullName evidence="3 15">DNA polymerase I</fullName>
        <ecNumber evidence="2 15">2.7.7.7</ecNumber>
    </recommendedName>
</protein>
<evidence type="ECO:0000259" key="19">
    <source>
        <dbReference type="SMART" id="SM00482"/>
    </source>
</evidence>
<evidence type="ECO:0000256" key="5">
    <source>
        <dbReference type="ARBA" id="ARBA00022695"/>
    </source>
</evidence>
<dbReference type="SUPFAM" id="SSF53098">
    <property type="entry name" value="Ribonuclease H-like"/>
    <property type="match status" value="1"/>
</dbReference>
<evidence type="ECO:0000256" key="9">
    <source>
        <dbReference type="ARBA" id="ARBA00022801"/>
    </source>
</evidence>
<evidence type="ECO:0000256" key="15">
    <source>
        <dbReference type="NCBIfam" id="TIGR00593"/>
    </source>
</evidence>
<dbReference type="InterPro" id="IPR001098">
    <property type="entry name" value="DNA-dir_DNA_pol_A_palm_dom"/>
</dbReference>
<keyword evidence="9" id="KW-0378">Hydrolase</keyword>
<dbReference type="GO" id="GO:0003677">
    <property type="term" value="F:DNA binding"/>
    <property type="evidence" value="ECO:0007669"/>
    <property type="project" value="UniProtKB-UniRule"/>
</dbReference>
<sequence length="870" mass="97563">MKKLFVLDASGFIFRAYFALPEMKNHQGQATQAVFGFIRSLNKLIKEFSPEYMISVFDGPNNKQSRQAIYADYKSNRQKKFEDIPPQIALVKEYCSLIGLAYLEKESVEADDVIASIAKKAREENYKVYVCTADKDLLQLVNDHVVAWNPWADQGVVGISEVIERYGIPPGNIPDYLALVGDSSDNIPGVPGCGPKKAAALLKQFGSVEGLLENLDAVKGLSQTMLSERQETLKLSKRLALLDSNIPIPVPIESLTLPQHPVDEEKLIHFYIQQGFKTLVPSKQTEAATVDVQIIKDAESLTNILNLVQGGDIAFAAAYTGNHLLSLKLEGLALTQGSGVFFIALEEEGTKILPILKDFFLREDLTFYGYNLKRDCHALLNAGIVIREISYDLALAEHLTNGGGKISFQSLLVNHGFTETAHRFAKEWGNSGLPIGRLPEQPEQYFGELVAYLPIIKDAILEEINRKNLNHILSDIEMPLEKVLFSMERAGVPLDVEELAILEALFETELAVLTEEIYDLSGRPFNIKSPKQLSDILYNELGLRPIDKAKSTRAEVLEALRSEHPIIEKLLAFRTIEKLLSTYVKALPKQVDSHTQRIHPSFDQTGAVTGRLACRDPNLQNIPIRSERGILLRKAFRLSEKNSYFLSADYSQIELRFLAHLSQDKSLKFAFESGEDIHAFTASQVFHVPLEQVSKEQRMQAKTVNFGIVYGQQAFGLAKVLKISVGEAQELIQAYFSRYPEIAHFVEETIQQAAKDLRVTTMLGRERIIDSWNEFPGSRAASGRFAVNTRIQGSAAELIKLAMLDISQAIKQQQMKSRMLLQIHDELLFEVPEEEIEEMQRLVREKMESAMTLSVPIAVNILIGKNWAEC</sequence>
<dbReference type="CDD" id="cd09898">
    <property type="entry name" value="H3TH_53EXO"/>
    <property type="match status" value="1"/>
</dbReference>
<dbReference type="SUPFAM" id="SSF47807">
    <property type="entry name" value="5' to 3' exonuclease, C-terminal subdomain"/>
    <property type="match status" value="1"/>
</dbReference>
<feature type="domain" description="3'-5' exonuclease" evidence="17">
    <location>
        <begin position="292"/>
        <end position="465"/>
    </location>
</feature>
<keyword evidence="7" id="KW-0540">Nuclease</keyword>
<keyword evidence="8 16" id="KW-0227">DNA damage</keyword>
<dbReference type="Gene3D" id="3.30.420.10">
    <property type="entry name" value="Ribonuclease H-like superfamily/Ribonuclease H"/>
    <property type="match status" value="1"/>
</dbReference>
<evidence type="ECO:0000256" key="2">
    <source>
        <dbReference type="ARBA" id="ARBA00012417"/>
    </source>
</evidence>
<evidence type="ECO:0000256" key="10">
    <source>
        <dbReference type="ARBA" id="ARBA00022839"/>
    </source>
</evidence>
<keyword evidence="6 16" id="KW-0235">DNA replication</keyword>
<dbReference type="AlphaFoldDB" id="A0A0F7WT61"/>
<dbReference type="SUPFAM" id="SSF56672">
    <property type="entry name" value="DNA/RNA polymerases"/>
    <property type="match status" value="1"/>
</dbReference>
<evidence type="ECO:0000256" key="14">
    <source>
        <dbReference type="ARBA" id="ARBA00049244"/>
    </source>
</evidence>
<dbReference type="Gene3D" id="1.10.150.20">
    <property type="entry name" value="5' to 3' exonuclease, C-terminal subdomain"/>
    <property type="match status" value="2"/>
</dbReference>
<dbReference type="NCBIfam" id="TIGR00593">
    <property type="entry name" value="pola"/>
    <property type="match status" value="1"/>
</dbReference>
<evidence type="ECO:0000313" key="20">
    <source>
        <dbReference type="EMBL" id="CRI42731.1"/>
    </source>
</evidence>
<dbReference type="InterPro" id="IPR020045">
    <property type="entry name" value="DNA_polI_H3TH"/>
</dbReference>
<dbReference type="EMBL" id="LN847051">
    <property type="protein sequence ID" value="CRI42731.1"/>
    <property type="molecule type" value="Genomic_DNA"/>
</dbReference>
<dbReference type="SUPFAM" id="SSF88723">
    <property type="entry name" value="PIN domain-like"/>
    <property type="match status" value="1"/>
</dbReference>
<keyword evidence="11 16" id="KW-0239">DNA-directed DNA polymerase</keyword>
<dbReference type="PANTHER" id="PTHR10133:SF27">
    <property type="entry name" value="DNA POLYMERASE NU"/>
    <property type="match status" value="1"/>
</dbReference>
<dbReference type="InterPro" id="IPR002298">
    <property type="entry name" value="DNA_polymerase_A"/>
</dbReference>
<dbReference type="FunFam" id="1.10.150.20:FF:000002">
    <property type="entry name" value="DNA polymerase I"/>
    <property type="match status" value="1"/>
</dbReference>
<organism evidence="20">
    <name type="scientific">Chlamydia pneumoniae</name>
    <name type="common">Chlamydophila pneumoniae</name>
    <dbReference type="NCBI Taxonomy" id="83558"/>
    <lineage>
        <taxon>Bacteria</taxon>
        <taxon>Pseudomonadati</taxon>
        <taxon>Chlamydiota</taxon>
        <taxon>Chlamydiia</taxon>
        <taxon>Chlamydiales</taxon>
        <taxon>Chlamydiaceae</taxon>
        <taxon>Chlamydia/Chlamydophila group</taxon>
        <taxon>Chlamydia</taxon>
    </lineage>
</organism>
<dbReference type="PANTHER" id="PTHR10133">
    <property type="entry name" value="DNA POLYMERASE I"/>
    <property type="match status" value="1"/>
</dbReference>
<evidence type="ECO:0000256" key="4">
    <source>
        <dbReference type="ARBA" id="ARBA00022679"/>
    </source>
</evidence>
<dbReference type="EC" id="2.7.7.7" evidence="2 15"/>
<keyword evidence="13 16" id="KW-0234">DNA repair</keyword>
<evidence type="ECO:0000256" key="8">
    <source>
        <dbReference type="ARBA" id="ARBA00022763"/>
    </source>
</evidence>
<keyword evidence="12 16" id="KW-0238">DNA-binding</keyword>
<dbReference type="InterPro" id="IPR002421">
    <property type="entry name" value="5-3_exonuclease"/>
</dbReference>
<evidence type="ECO:0000256" key="3">
    <source>
        <dbReference type="ARBA" id="ARBA00020311"/>
    </source>
</evidence>
<evidence type="ECO:0000256" key="11">
    <source>
        <dbReference type="ARBA" id="ARBA00022932"/>
    </source>
</evidence>
<dbReference type="InterPro" id="IPR018320">
    <property type="entry name" value="DNA_polymerase_1"/>
</dbReference>
<dbReference type="GO" id="GO:0006302">
    <property type="term" value="P:double-strand break repair"/>
    <property type="evidence" value="ECO:0007669"/>
    <property type="project" value="TreeGrafter"/>
</dbReference>
<dbReference type="Pfam" id="PF02739">
    <property type="entry name" value="5_3_exonuc_N"/>
    <property type="match status" value="1"/>
</dbReference>
<dbReference type="Pfam" id="PF01367">
    <property type="entry name" value="5_3_exonuc"/>
    <property type="match status" value="1"/>
</dbReference>
<name>A0A0F7WT61_CHLPN</name>
<dbReference type="CDD" id="cd06140">
    <property type="entry name" value="DNA_polA_I_Bacillus_like_exo"/>
    <property type="match status" value="1"/>
</dbReference>
<dbReference type="GO" id="GO:0006261">
    <property type="term" value="P:DNA-templated DNA replication"/>
    <property type="evidence" value="ECO:0007669"/>
    <property type="project" value="UniProtKB-UniRule"/>
</dbReference>
<dbReference type="CDD" id="cd09859">
    <property type="entry name" value="PIN_53EXO"/>
    <property type="match status" value="1"/>
</dbReference>
<dbReference type="InterPro" id="IPR036397">
    <property type="entry name" value="RNaseH_sf"/>
</dbReference>
<evidence type="ECO:0000256" key="16">
    <source>
        <dbReference type="RuleBase" id="RU004460"/>
    </source>
</evidence>
<dbReference type="FunFam" id="1.10.150.20:FF:000003">
    <property type="entry name" value="DNA polymerase I"/>
    <property type="match status" value="1"/>
</dbReference>
<feature type="domain" description="5'-3' exonuclease" evidence="18">
    <location>
        <begin position="2"/>
        <end position="258"/>
    </location>
</feature>
<dbReference type="InterPro" id="IPR012337">
    <property type="entry name" value="RNaseH-like_sf"/>
</dbReference>
<evidence type="ECO:0000259" key="17">
    <source>
        <dbReference type="SMART" id="SM00474"/>
    </source>
</evidence>
<keyword evidence="10" id="KW-0269">Exonuclease</keyword>
<keyword evidence="5 16" id="KW-0548">Nucleotidyltransferase</keyword>
<dbReference type="InterPro" id="IPR020046">
    <property type="entry name" value="5-3_exonucl_a-hlix_arch_N"/>
</dbReference>
<dbReference type="SMART" id="SM00279">
    <property type="entry name" value="HhH2"/>
    <property type="match status" value="1"/>
</dbReference>
<evidence type="ECO:0000259" key="18">
    <source>
        <dbReference type="SMART" id="SM00475"/>
    </source>
</evidence>
<dbReference type="SMART" id="SM00475">
    <property type="entry name" value="53EXOc"/>
    <property type="match status" value="1"/>
</dbReference>
<dbReference type="Pfam" id="PF00476">
    <property type="entry name" value="DNA_pol_A"/>
    <property type="match status" value="1"/>
</dbReference>
<keyword evidence="4 16" id="KW-0808">Transferase</keyword>
<dbReference type="FunFam" id="1.20.1060.10:FF:000001">
    <property type="entry name" value="DNA polymerase I"/>
    <property type="match status" value="1"/>
</dbReference>
<gene>
    <name evidence="16 20" type="primary">polA</name>
    <name evidence="20" type="ORF">BN1224_DC9_BU_00560</name>
</gene>
<dbReference type="Gene3D" id="1.20.1060.10">
    <property type="entry name" value="Taq DNA Polymerase, Chain T, domain 4"/>
    <property type="match status" value="1"/>
</dbReference>
<dbReference type="InterPro" id="IPR008918">
    <property type="entry name" value="HhH2"/>
</dbReference>
<dbReference type="Gene3D" id="3.40.50.1010">
    <property type="entry name" value="5'-nuclease"/>
    <property type="match status" value="1"/>
</dbReference>
<comment type="catalytic activity">
    <reaction evidence="14 16">
        <text>DNA(n) + a 2'-deoxyribonucleoside 5'-triphosphate = DNA(n+1) + diphosphate</text>
        <dbReference type="Rhea" id="RHEA:22508"/>
        <dbReference type="Rhea" id="RHEA-COMP:17339"/>
        <dbReference type="Rhea" id="RHEA-COMP:17340"/>
        <dbReference type="ChEBI" id="CHEBI:33019"/>
        <dbReference type="ChEBI" id="CHEBI:61560"/>
        <dbReference type="ChEBI" id="CHEBI:173112"/>
        <dbReference type="EC" id="2.7.7.7"/>
    </reaction>
</comment>
<comment type="similarity">
    <text evidence="1 16">Belongs to the DNA polymerase type-A family.</text>
</comment>
<evidence type="ECO:0000256" key="13">
    <source>
        <dbReference type="ARBA" id="ARBA00023204"/>
    </source>
</evidence>
<evidence type="ECO:0000256" key="1">
    <source>
        <dbReference type="ARBA" id="ARBA00007705"/>
    </source>
</evidence>
<dbReference type="PRINTS" id="PR00868">
    <property type="entry name" value="DNAPOLI"/>
</dbReference>
<evidence type="ECO:0000256" key="6">
    <source>
        <dbReference type="ARBA" id="ARBA00022705"/>
    </source>
</evidence>
<dbReference type="GO" id="GO:0003887">
    <property type="term" value="F:DNA-directed DNA polymerase activity"/>
    <property type="evidence" value="ECO:0007669"/>
    <property type="project" value="UniProtKB-UniRule"/>
</dbReference>
<dbReference type="InterPro" id="IPR036279">
    <property type="entry name" value="5-3_exonuclease_C_sf"/>
</dbReference>
<dbReference type="InterPro" id="IPR029060">
    <property type="entry name" value="PIN-like_dom_sf"/>
</dbReference>
<evidence type="ECO:0000256" key="7">
    <source>
        <dbReference type="ARBA" id="ARBA00022722"/>
    </source>
</evidence>
<dbReference type="CDD" id="cd08637">
    <property type="entry name" value="DNA_pol_A_pol_I_C"/>
    <property type="match status" value="1"/>
</dbReference>
<dbReference type="Gene3D" id="3.30.70.370">
    <property type="match status" value="1"/>
</dbReference>